<dbReference type="RefSeq" id="WP_159428918.1">
    <property type="nucleotide sequence ID" value="NZ_FOEN01000021.1"/>
</dbReference>
<dbReference type="OrthoDB" id="2876156at2"/>
<dbReference type="InterPro" id="IPR009061">
    <property type="entry name" value="DNA-bd_dom_put_sf"/>
</dbReference>
<evidence type="ECO:0000313" key="3">
    <source>
        <dbReference type="Proteomes" id="UP000198833"/>
    </source>
</evidence>
<gene>
    <name evidence="2" type="ORF">SAMN04488558_12111</name>
</gene>
<dbReference type="AlphaFoldDB" id="A0A1H9GZY6"/>
<sequence>MDIAQHFNSLVEHIVNQYIQSILERLSQIEGRMTELEPKVNKSYLTQKEVCKIFKIGHRTLKKWVANGLNEIWLDKRVYYDRRDIEVFLENYKL</sequence>
<accession>A0A1H9GZY6</accession>
<evidence type="ECO:0000259" key="1">
    <source>
        <dbReference type="Pfam" id="PF12728"/>
    </source>
</evidence>
<reference evidence="2 3" key="1">
    <citation type="submission" date="2016-10" db="EMBL/GenBank/DDBJ databases">
        <authorList>
            <person name="de Groot N.N."/>
        </authorList>
    </citation>
    <scope>NUCLEOTIDE SEQUENCE [LARGE SCALE GENOMIC DNA]</scope>
    <source>
        <strain evidence="2 3">DSM 15695</strain>
    </source>
</reference>
<proteinExistence type="predicted"/>
<keyword evidence="3" id="KW-1185">Reference proteome</keyword>
<organism evidence="2 3">
    <name type="scientific">Ignavigranum ruoffiae</name>
    <dbReference type="NCBI Taxonomy" id="89093"/>
    <lineage>
        <taxon>Bacteria</taxon>
        <taxon>Bacillati</taxon>
        <taxon>Bacillota</taxon>
        <taxon>Bacilli</taxon>
        <taxon>Lactobacillales</taxon>
        <taxon>Aerococcaceae</taxon>
        <taxon>Ignavigranum</taxon>
    </lineage>
</organism>
<feature type="domain" description="Helix-turn-helix" evidence="1">
    <location>
        <begin position="44"/>
        <end position="91"/>
    </location>
</feature>
<dbReference type="EMBL" id="FOEN01000021">
    <property type="protein sequence ID" value="SEQ55651.1"/>
    <property type="molecule type" value="Genomic_DNA"/>
</dbReference>
<dbReference type="InterPro" id="IPR041657">
    <property type="entry name" value="HTH_17"/>
</dbReference>
<dbReference type="STRING" id="89093.SAMN04488558_12111"/>
<name>A0A1H9GZY6_9LACT</name>
<protein>
    <submittedName>
        <fullName evidence="2">Helix-turn-helix domain-containing protein</fullName>
    </submittedName>
</protein>
<evidence type="ECO:0000313" key="2">
    <source>
        <dbReference type="EMBL" id="SEQ55651.1"/>
    </source>
</evidence>
<dbReference type="Proteomes" id="UP000198833">
    <property type="component" value="Unassembled WGS sequence"/>
</dbReference>
<dbReference type="Pfam" id="PF12728">
    <property type="entry name" value="HTH_17"/>
    <property type="match status" value="1"/>
</dbReference>
<dbReference type="SUPFAM" id="SSF46955">
    <property type="entry name" value="Putative DNA-binding domain"/>
    <property type="match status" value="1"/>
</dbReference>